<proteinExistence type="predicted"/>
<evidence type="ECO:0000313" key="2">
    <source>
        <dbReference type="Proteomes" id="UP001396334"/>
    </source>
</evidence>
<dbReference type="EMBL" id="JBBPBN010000051">
    <property type="protein sequence ID" value="KAK8991881.1"/>
    <property type="molecule type" value="Genomic_DNA"/>
</dbReference>
<comment type="caution">
    <text evidence="1">The sequence shown here is derived from an EMBL/GenBank/DDBJ whole genome shotgun (WGS) entry which is preliminary data.</text>
</comment>
<gene>
    <name evidence="1" type="ORF">V6N11_044779</name>
</gene>
<dbReference type="Proteomes" id="UP001396334">
    <property type="component" value="Unassembled WGS sequence"/>
</dbReference>
<organism evidence="1 2">
    <name type="scientific">Hibiscus sabdariffa</name>
    <name type="common">roselle</name>
    <dbReference type="NCBI Taxonomy" id="183260"/>
    <lineage>
        <taxon>Eukaryota</taxon>
        <taxon>Viridiplantae</taxon>
        <taxon>Streptophyta</taxon>
        <taxon>Embryophyta</taxon>
        <taxon>Tracheophyta</taxon>
        <taxon>Spermatophyta</taxon>
        <taxon>Magnoliopsida</taxon>
        <taxon>eudicotyledons</taxon>
        <taxon>Gunneridae</taxon>
        <taxon>Pentapetalae</taxon>
        <taxon>rosids</taxon>
        <taxon>malvids</taxon>
        <taxon>Malvales</taxon>
        <taxon>Malvaceae</taxon>
        <taxon>Malvoideae</taxon>
        <taxon>Hibiscus</taxon>
    </lineage>
</organism>
<protein>
    <submittedName>
        <fullName evidence="1">Uncharacterized protein</fullName>
    </submittedName>
</protein>
<accession>A0ABR2PTV9</accession>
<keyword evidence="2" id="KW-1185">Reference proteome</keyword>
<sequence length="84" mass="9268">MICLGSGGRLSRRTEAGSSLMWTNNVALVFELECKVFLSWILIPLQRPWGVPKLLAEIDSFVHGGEYAFGAHDYPTSGVFVVKP</sequence>
<reference evidence="1 2" key="1">
    <citation type="journal article" date="2024" name="G3 (Bethesda)">
        <title>Genome assembly of Hibiscus sabdariffa L. provides insights into metabolisms of medicinal natural products.</title>
        <authorList>
            <person name="Kim T."/>
        </authorList>
    </citation>
    <scope>NUCLEOTIDE SEQUENCE [LARGE SCALE GENOMIC DNA]</scope>
    <source>
        <strain evidence="1">TK-2024</strain>
        <tissue evidence="1">Old leaves</tissue>
    </source>
</reference>
<name>A0ABR2PTV9_9ROSI</name>
<evidence type="ECO:0000313" key="1">
    <source>
        <dbReference type="EMBL" id="KAK8991881.1"/>
    </source>
</evidence>